<dbReference type="GeneID" id="72993069"/>
<evidence type="ECO:0000313" key="3">
    <source>
        <dbReference type="Proteomes" id="UP000233769"/>
    </source>
</evidence>
<proteinExistence type="predicted"/>
<dbReference type="OMA" id="PDWTARM"/>
<name>A0A2N9AYF9_METEX</name>
<dbReference type="Proteomes" id="UP001223720">
    <property type="component" value="Chromosome"/>
</dbReference>
<reference evidence="2" key="3">
    <citation type="journal article" date="2022" name="Biotechnol. Bioprocess Eng.">
        <title>Pan-genome Analysis Reveals Comparative Genomic Features of Central Metabolic Pathways in Methylorubrum extorquens.</title>
        <authorList>
            <person name="Lee G.M."/>
            <person name="Scott-Nevros Z.K."/>
            <person name="Lee S.-M."/>
            <person name="Kim D."/>
        </authorList>
    </citation>
    <scope>NUCLEOTIDE SEQUENCE</scope>
    <source>
        <strain evidence="2">ATCC 55366</strain>
    </source>
</reference>
<dbReference type="AlphaFoldDB" id="A0A2N9AYF9"/>
<dbReference type="RefSeq" id="WP_003599969.1">
    <property type="nucleotide sequence ID" value="NZ_BJVP01000024.1"/>
</dbReference>
<reference evidence="3" key="1">
    <citation type="submission" date="2017-10" db="EMBL/GenBank/DDBJ databases">
        <authorList>
            <person name="Regsiter A."/>
            <person name="William W."/>
        </authorList>
    </citation>
    <scope>NUCLEOTIDE SEQUENCE [LARGE SCALE GENOMIC DNA]</scope>
</reference>
<evidence type="ECO:0000313" key="2">
    <source>
        <dbReference type="EMBL" id="WHQ70604.1"/>
    </source>
</evidence>
<evidence type="ECO:0000313" key="1">
    <source>
        <dbReference type="EMBL" id="SOR32361.1"/>
    </source>
</evidence>
<organism evidence="1 3">
    <name type="scientific">Methylorubrum extorquens</name>
    <name type="common">Methylobacterium dichloromethanicum</name>
    <name type="synonym">Methylobacterium extorquens</name>
    <dbReference type="NCBI Taxonomy" id="408"/>
    <lineage>
        <taxon>Bacteria</taxon>
        <taxon>Pseudomonadati</taxon>
        <taxon>Pseudomonadota</taxon>
        <taxon>Alphaproteobacteria</taxon>
        <taxon>Hyphomicrobiales</taxon>
        <taxon>Methylobacteriaceae</taxon>
        <taxon>Methylorubrum</taxon>
    </lineage>
</organism>
<reference evidence="1" key="2">
    <citation type="submission" date="2017-10" db="EMBL/GenBank/DDBJ databases">
        <authorList>
            <person name="Banno H."/>
            <person name="Chua N.-H."/>
        </authorList>
    </citation>
    <scope>NUCLEOTIDE SEQUENCE [LARGE SCALE GENOMIC DNA]</scope>
    <source>
        <strain evidence="1">TK 0001</strain>
    </source>
</reference>
<protein>
    <submittedName>
        <fullName evidence="1">Uncharacterized protein</fullName>
    </submittedName>
</protein>
<dbReference type="Proteomes" id="UP000233769">
    <property type="component" value="Chromosome tk0001"/>
</dbReference>
<sequence length="54" mass="5424">MIALLSLVSLTCGLALAGQAPRFPGWTARMEMAGGLSLVTGLATVGAGLKAYCI</sequence>
<dbReference type="EMBL" id="CP073633">
    <property type="protein sequence ID" value="WHQ70604.1"/>
    <property type="molecule type" value="Genomic_DNA"/>
</dbReference>
<accession>A0A2N9AYF9</accession>
<dbReference type="EMBL" id="LT962688">
    <property type="protein sequence ID" value="SOR32361.1"/>
    <property type="molecule type" value="Genomic_DNA"/>
</dbReference>
<gene>
    <name evidence="2" type="ORF">KEC54_03035</name>
    <name evidence="1" type="ORF">TK0001_5802</name>
</gene>